<reference evidence="1 2" key="1">
    <citation type="submission" date="2019-04" db="EMBL/GenBank/DDBJ databases">
        <title>An improved genome assembly and genetic linkage map for asparagus bean, Vigna unguiculata ssp. sesquipedialis.</title>
        <authorList>
            <person name="Xia Q."/>
            <person name="Zhang R."/>
            <person name="Dong Y."/>
        </authorList>
    </citation>
    <scope>NUCLEOTIDE SEQUENCE [LARGE SCALE GENOMIC DNA]</scope>
    <source>
        <tissue evidence="1">Leaf</tissue>
    </source>
</reference>
<evidence type="ECO:0000313" key="1">
    <source>
        <dbReference type="EMBL" id="QCD89074.1"/>
    </source>
</evidence>
<dbReference type="EMBL" id="CP039348">
    <property type="protein sequence ID" value="QCD89074.1"/>
    <property type="molecule type" value="Genomic_DNA"/>
</dbReference>
<name>A0A4D6LM03_VIGUN</name>
<protein>
    <submittedName>
        <fullName evidence="1">Uncharacterized protein</fullName>
    </submittedName>
</protein>
<accession>A0A4D6LM03</accession>
<organism evidence="1 2">
    <name type="scientific">Vigna unguiculata</name>
    <name type="common">Cowpea</name>
    <dbReference type="NCBI Taxonomy" id="3917"/>
    <lineage>
        <taxon>Eukaryota</taxon>
        <taxon>Viridiplantae</taxon>
        <taxon>Streptophyta</taxon>
        <taxon>Embryophyta</taxon>
        <taxon>Tracheophyta</taxon>
        <taxon>Spermatophyta</taxon>
        <taxon>Magnoliopsida</taxon>
        <taxon>eudicotyledons</taxon>
        <taxon>Gunneridae</taxon>
        <taxon>Pentapetalae</taxon>
        <taxon>rosids</taxon>
        <taxon>fabids</taxon>
        <taxon>Fabales</taxon>
        <taxon>Fabaceae</taxon>
        <taxon>Papilionoideae</taxon>
        <taxon>50 kb inversion clade</taxon>
        <taxon>NPAAA clade</taxon>
        <taxon>indigoferoid/millettioid clade</taxon>
        <taxon>Phaseoleae</taxon>
        <taxon>Vigna</taxon>
    </lineage>
</organism>
<dbReference type="Proteomes" id="UP000501690">
    <property type="component" value="Linkage Group LG4"/>
</dbReference>
<sequence>MGAGSESGVKGPEAGLIELPKTTVRKDIEINVPESLINSIDNMEPNALVKAMVEFSSKTLILSRCVGSLY</sequence>
<gene>
    <name evidence="1" type="ORF">DEO72_LG4g12</name>
</gene>
<evidence type="ECO:0000313" key="2">
    <source>
        <dbReference type="Proteomes" id="UP000501690"/>
    </source>
</evidence>
<dbReference type="AlphaFoldDB" id="A0A4D6LM03"/>
<proteinExistence type="predicted"/>
<keyword evidence="2" id="KW-1185">Reference proteome</keyword>